<evidence type="ECO:0000313" key="1">
    <source>
        <dbReference type="EMBL" id="QHB37303.1"/>
    </source>
</evidence>
<name>A0A6B9L9A0_9CAUD</name>
<dbReference type="RefSeq" id="YP_009949460.1">
    <property type="nucleotide sequence ID" value="NC_051581.1"/>
</dbReference>
<sequence>MATIYKINETVNVTLMTGAIGDDDREVIGTEQAEVVGIGKPGVVKVRPLHGDDVIEVHIGQLAR</sequence>
<protein>
    <submittedName>
        <fullName evidence="1">Uncharacterized protein</fullName>
    </submittedName>
</protein>
<dbReference type="KEGG" id="vg:60320970"/>
<organism evidence="1 2">
    <name type="scientific">Mycobacterium phage BirdsNest</name>
    <dbReference type="NCBI Taxonomy" id="2686231"/>
    <lineage>
        <taxon>Viruses</taxon>
        <taxon>Duplodnaviria</taxon>
        <taxon>Heunggongvirae</taxon>
        <taxon>Uroviricota</taxon>
        <taxon>Caudoviricetes</taxon>
        <taxon>Bclasvirinae</taxon>
        <taxon>Birdsnestvirus</taxon>
        <taxon>Birdsnestvirus birdsnest</taxon>
    </lineage>
</organism>
<dbReference type="GeneID" id="60320970"/>
<evidence type="ECO:0000313" key="2">
    <source>
        <dbReference type="Proteomes" id="UP000463946"/>
    </source>
</evidence>
<dbReference type="Proteomes" id="UP000463946">
    <property type="component" value="Segment"/>
</dbReference>
<accession>A0A6B9L9A0</accession>
<proteinExistence type="predicted"/>
<keyword evidence="2" id="KW-1185">Reference proteome</keyword>
<gene>
    <name evidence="1" type="primary">1</name>
    <name evidence="1" type="ORF">PBI_BIRDSNEST_1</name>
</gene>
<reference evidence="1 2" key="1">
    <citation type="submission" date="2019-12" db="EMBL/GenBank/DDBJ databases">
        <authorList>
            <person name="Lauer M.J."/>
            <person name="Curtus N.L."/>
            <person name="Garlena R.A."/>
            <person name="Russell D.A."/>
            <person name="Pope W.H."/>
            <person name="Jacobs-Sera D."/>
            <person name="Hatfull G.F."/>
        </authorList>
    </citation>
    <scope>NUCLEOTIDE SEQUENCE [LARGE SCALE GENOMIC DNA]</scope>
</reference>
<dbReference type="EMBL" id="MN813686">
    <property type="protein sequence ID" value="QHB37303.1"/>
    <property type="molecule type" value="Genomic_DNA"/>
</dbReference>